<accession>A0A2P2J9E8</accession>
<dbReference type="GO" id="GO:0016746">
    <property type="term" value="F:acyltransferase activity"/>
    <property type="evidence" value="ECO:0007669"/>
    <property type="project" value="UniProtKB-KW"/>
</dbReference>
<evidence type="ECO:0000313" key="1">
    <source>
        <dbReference type="EMBL" id="MBW90102.1"/>
    </source>
</evidence>
<reference evidence="1" key="1">
    <citation type="submission" date="2018-02" db="EMBL/GenBank/DDBJ databases">
        <title>Rhizophora mucronata_Transcriptome.</title>
        <authorList>
            <person name="Meera S.P."/>
            <person name="Sreeshan A."/>
            <person name="Augustine A."/>
        </authorList>
    </citation>
    <scope>NUCLEOTIDE SEQUENCE</scope>
    <source>
        <tissue evidence="1">Leaf</tissue>
    </source>
</reference>
<dbReference type="AlphaFoldDB" id="A0A2P2J9E8"/>
<keyword evidence="1" id="KW-0012">Acyltransferase</keyword>
<protein>
    <submittedName>
        <fullName evidence="1">Plastid glycerol-3-phosphate acyltransferase</fullName>
    </submittedName>
</protein>
<organism evidence="1">
    <name type="scientific">Rhizophora mucronata</name>
    <name type="common">Asiatic mangrove</name>
    <dbReference type="NCBI Taxonomy" id="61149"/>
    <lineage>
        <taxon>Eukaryota</taxon>
        <taxon>Viridiplantae</taxon>
        <taxon>Streptophyta</taxon>
        <taxon>Embryophyta</taxon>
        <taxon>Tracheophyta</taxon>
        <taxon>Spermatophyta</taxon>
        <taxon>Magnoliopsida</taxon>
        <taxon>eudicotyledons</taxon>
        <taxon>Gunneridae</taxon>
        <taxon>Pentapetalae</taxon>
        <taxon>rosids</taxon>
        <taxon>fabids</taxon>
        <taxon>Malpighiales</taxon>
        <taxon>Rhizophoraceae</taxon>
        <taxon>Rhizophora</taxon>
    </lineage>
</organism>
<proteinExistence type="predicted"/>
<keyword evidence="1" id="KW-0808">Transferase</keyword>
<dbReference type="EMBL" id="GGEC01009619">
    <property type="protein sequence ID" value="MBW90102.1"/>
    <property type="molecule type" value="Transcribed_RNA"/>
</dbReference>
<name>A0A2P2J9E8_RHIMU</name>
<sequence>MFMKLYTLFSKCVFGQHLKVFNTRVPKFSQPMFTNSSRRNLTISILWSFLWLWPYLTEQKMTNSMVVTRRLPELMPPPLFYHV</sequence>